<dbReference type="STRING" id="641025.SAMN05421507_102649"/>
<keyword evidence="2" id="KW-1185">Reference proteome</keyword>
<proteinExistence type="predicted"/>
<dbReference type="InterPro" id="IPR011009">
    <property type="entry name" value="Kinase-like_dom_sf"/>
</dbReference>
<gene>
    <name evidence="1" type="ORF">SAMN05421507_102649</name>
</gene>
<dbReference type="SUPFAM" id="SSF56112">
    <property type="entry name" value="Protein kinase-like (PK-like)"/>
    <property type="match status" value="1"/>
</dbReference>
<dbReference type="EMBL" id="FNIX01000002">
    <property type="protein sequence ID" value="SDO47525.1"/>
    <property type="molecule type" value="Genomic_DNA"/>
</dbReference>
<reference evidence="2" key="1">
    <citation type="submission" date="2016-10" db="EMBL/GenBank/DDBJ databases">
        <authorList>
            <person name="Varghese N."/>
            <person name="Submissions S."/>
        </authorList>
    </citation>
    <scope>NUCLEOTIDE SEQUENCE [LARGE SCALE GENOMIC DNA]</scope>
    <source>
        <strain evidence="2">CGMCC 4.6609</strain>
    </source>
</reference>
<sequence length="276" mass="30281">MAAAVSEHTGHVTEVEEALAGRNSAIAASLMTEDGWVFCKGIKADDHQAFMHRNEAAVNPFLPKDVAPRLLWRVDTDGWLLLGFEHVPGQHADFSPGSTGLPMVADAVRTITTTDAPSALAVKREMAKQWAAALDSELNLEVPDDAHAWSKKNSTTVAKWARRAPAYMDGSTLIHSDLNPFDFLVSDKARVVDWAWWRPGAAWVDVAQVAVRLVAAGHQPSDAEAWAEQLDAFRTADPDAITAYTASLVRMWERKFAGTAATEGARRWFEYRLGNC</sequence>
<organism evidence="1 2">
    <name type="scientific">Lentzea jiangxiensis</name>
    <dbReference type="NCBI Taxonomy" id="641025"/>
    <lineage>
        <taxon>Bacteria</taxon>
        <taxon>Bacillati</taxon>
        <taxon>Actinomycetota</taxon>
        <taxon>Actinomycetes</taxon>
        <taxon>Pseudonocardiales</taxon>
        <taxon>Pseudonocardiaceae</taxon>
        <taxon>Lentzea</taxon>
    </lineage>
</organism>
<dbReference type="Gene3D" id="3.90.1200.10">
    <property type="match status" value="1"/>
</dbReference>
<name>A0A1H0JUN9_9PSEU</name>
<accession>A0A1H0JUN9</accession>
<dbReference type="Proteomes" id="UP000199691">
    <property type="component" value="Unassembled WGS sequence"/>
</dbReference>
<evidence type="ECO:0008006" key="3">
    <source>
        <dbReference type="Google" id="ProtNLM"/>
    </source>
</evidence>
<dbReference type="AlphaFoldDB" id="A0A1H0JUN9"/>
<evidence type="ECO:0000313" key="1">
    <source>
        <dbReference type="EMBL" id="SDO47525.1"/>
    </source>
</evidence>
<protein>
    <recommendedName>
        <fullName evidence="3">Phosphotransferase enzyme family protein</fullName>
    </recommendedName>
</protein>
<evidence type="ECO:0000313" key="2">
    <source>
        <dbReference type="Proteomes" id="UP000199691"/>
    </source>
</evidence>